<dbReference type="AlphaFoldDB" id="A0AAW1QCW2"/>
<feature type="compositionally biased region" description="Polar residues" evidence="7">
    <location>
        <begin position="390"/>
        <end position="401"/>
    </location>
</feature>
<feature type="domain" description="Reticulon" evidence="8">
    <location>
        <begin position="22"/>
        <end position="223"/>
    </location>
</feature>
<keyword evidence="10" id="KW-1185">Reference proteome</keyword>
<dbReference type="PANTHER" id="PTHR10994">
    <property type="entry name" value="RETICULON"/>
    <property type="match status" value="1"/>
</dbReference>
<dbReference type="Proteomes" id="UP001438707">
    <property type="component" value="Unassembled WGS sequence"/>
</dbReference>
<comment type="caution">
    <text evidence="9">The sequence shown here is derived from an EMBL/GenBank/DDBJ whole genome shotgun (WGS) entry which is preliminary data.</text>
</comment>
<evidence type="ECO:0000256" key="6">
    <source>
        <dbReference type="RuleBase" id="RU363132"/>
    </source>
</evidence>
<gene>
    <name evidence="9" type="ORF">WJX74_009228</name>
</gene>
<feature type="compositionally biased region" description="Polar residues" evidence="7">
    <location>
        <begin position="351"/>
        <end position="382"/>
    </location>
</feature>
<keyword evidence="2 6" id="KW-0812">Transmembrane</keyword>
<dbReference type="PROSITE" id="PS50845">
    <property type="entry name" value="RETICULON"/>
    <property type="match status" value="1"/>
</dbReference>
<keyword evidence="3 6" id="KW-0256">Endoplasmic reticulum</keyword>
<evidence type="ECO:0000313" key="9">
    <source>
        <dbReference type="EMBL" id="KAK9818894.1"/>
    </source>
</evidence>
<proteinExistence type="predicted"/>
<dbReference type="GO" id="GO:0009617">
    <property type="term" value="P:response to bacterium"/>
    <property type="evidence" value="ECO:0007669"/>
    <property type="project" value="InterPro"/>
</dbReference>
<evidence type="ECO:0000256" key="3">
    <source>
        <dbReference type="ARBA" id="ARBA00022824"/>
    </source>
</evidence>
<protein>
    <recommendedName>
        <fullName evidence="6">Reticulon-like protein</fullName>
    </recommendedName>
</protein>
<evidence type="ECO:0000313" key="10">
    <source>
        <dbReference type="Proteomes" id="UP001438707"/>
    </source>
</evidence>
<evidence type="ECO:0000256" key="1">
    <source>
        <dbReference type="ARBA" id="ARBA00004477"/>
    </source>
</evidence>
<evidence type="ECO:0000259" key="8">
    <source>
        <dbReference type="PROSITE" id="PS50845"/>
    </source>
</evidence>
<feature type="transmembrane region" description="Helical" evidence="6">
    <location>
        <begin position="55"/>
        <end position="73"/>
    </location>
</feature>
<dbReference type="InterPro" id="IPR045064">
    <property type="entry name" value="Reticulon-like"/>
</dbReference>
<accession>A0AAW1QCW2</accession>
<comment type="subcellular location">
    <subcellularLocation>
        <location evidence="1 6">Endoplasmic reticulum membrane</location>
        <topology evidence="1 6">Multi-pass membrane protein</topology>
    </subcellularLocation>
</comment>
<dbReference type="Pfam" id="PF02453">
    <property type="entry name" value="Reticulon"/>
    <property type="match status" value="1"/>
</dbReference>
<evidence type="ECO:0000256" key="5">
    <source>
        <dbReference type="ARBA" id="ARBA00023136"/>
    </source>
</evidence>
<keyword evidence="5 6" id="KW-0472">Membrane</keyword>
<organism evidence="9 10">
    <name type="scientific">Apatococcus lobatus</name>
    <dbReference type="NCBI Taxonomy" id="904363"/>
    <lineage>
        <taxon>Eukaryota</taxon>
        <taxon>Viridiplantae</taxon>
        <taxon>Chlorophyta</taxon>
        <taxon>core chlorophytes</taxon>
        <taxon>Trebouxiophyceae</taxon>
        <taxon>Chlorellales</taxon>
        <taxon>Chlorellaceae</taxon>
        <taxon>Apatococcus</taxon>
    </lineage>
</organism>
<feature type="transmembrane region" description="Helical" evidence="6">
    <location>
        <begin position="143"/>
        <end position="163"/>
    </location>
</feature>
<keyword evidence="4 6" id="KW-1133">Transmembrane helix</keyword>
<feature type="region of interest" description="Disordered" evidence="7">
    <location>
        <begin position="351"/>
        <end position="409"/>
    </location>
</feature>
<evidence type="ECO:0000256" key="2">
    <source>
        <dbReference type="ARBA" id="ARBA00022692"/>
    </source>
</evidence>
<dbReference type="EMBL" id="JALJOS010000053">
    <property type="protein sequence ID" value="KAK9818894.1"/>
    <property type="molecule type" value="Genomic_DNA"/>
</dbReference>
<sequence>MASQTSSQGYGRVSLPGGNKDLEYILLWRDPAKSGAVLGAITFAYILLEWTKYSLLQIVANVLLLAVSAAFLWSNLASFTGRPGVRLPRVLQSGVSESEMKGVAVDLTAVINKILAYGRKLASGKDVILSIQVAAGLYGVAKFSSYFSTLGLAYILVVLAFVLPKVYEIRKDDIDRTFYTVSNNTQATYNQYVDPYVKKLPRASTATSSSAGNSTAEVQRKVEDSMNEATSNVRAGVNQGIDQAGHTYNQASAQASQGFDNLSQQAGQTFDNAANQAQRTYNETAPQVNRAVNDTANQAGRAYDQAANQASHTYNQTADTAQRTYNQAGDSAQRTYNQAGDSAQRTYNQAGDSAQRTYNQAGDSSQRTFDQGSHQAGETYNPNIGAPLGSNRTANNPSYAPQGQGYGKY</sequence>
<dbReference type="GO" id="GO:0005789">
    <property type="term" value="C:endoplasmic reticulum membrane"/>
    <property type="evidence" value="ECO:0007669"/>
    <property type="project" value="UniProtKB-SubCell"/>
</dbReference>
<name>A0AAW1QCW2_9CHLO</name>
<feature type="compositionally biased region" description="Low complexity" evidence="7">
    <location>
        <begin position="204"/>
        <end position="216"/>
    </location>
</feature>
<dbReference type="PANTHER" id="PTHR10994:SF193">
    <property type="entry name" value="RETICULON-LIKE PROTEIN"/>
    <property type="match status" value="1"/>
</dbReference>
<evidence type="ECO:0000256" key="7">
    <source>
        <dbReference type="SAM" id="MobiDB-lite"/>
    </source>
</evidence>
<feature type="region of interest" description="Disordered" evidence="7">
    <location>
        <begin position="204"/>
        <end position="230"/>
    </location>
</feature>
<reference evidence="9 10" key="1">
    <citation type="journal article" date="2024" name="Nat. Commun.">
        <title>Phylogenomics reveals the evolutionary origins of lichenization in chlorophyte algae.</title>
        <authorList>
            <person name="Puginier C."/>
            <person name="Libourel C."/>
            <person name="Otte J."/>
            <person name="Skaloud P."/>
            <person name="Haon M."/>
            <person name="Grisel S."/>
            <person name="Petersen M."/>
            <person name="Berrin J.G."/>
            <person name="Delaux P.M."/>
            <person name="Dal Grande F."/>
            <person name="Keller J."/>
        </authorList>
    </citation>
    <scope>NUCLEOTIDE SEQUENCE [LARGE SCALE GENOMIC DNA]</scope>
    <source>
        <strain evidence="9 10">SAG 2145</strain>
    </source>
</reference>
<feature type="transmembrane region" description="Helical" evidence="6">
    <location>
        <begin position="31"/>
        <end position="48"/>
    </location>
</feature>
<dbReference type="Gene3D" id="1.20.120.20">
    <property type="entry name" value="Apolipoprotein"/>
    <property type="match status" value="1"/>
</dbReference>
<evidence type="ECO:0000256" key="4">
    <source>
        <dbReference type="ARBA" id="ARBA00022989"/>
    </source>
</evidence>
<dbReference type="SUPFAM" id="SSF58113">
    <property type="entry name" value="Apolipoprotein A-I"/>
    <property type="match status" value="1"/>
</dbReference>
<dbReference type="InterPro" id="IPR003388">
    <property type="entry name" value="Reticulon"/>
</dbReference>